<sequence>MTASYVDIQGAQADIDLWDGLIKDHNALIGAMLQRMSQVASAEAEWFDERITEAESIENRLVVGLDRAQRRLRGLI</sequence>
<dbReference type="RefSeq" id="WP_340359814.1">
    <property type="nucleotide sequence ID" value="NZ_JBBKZU010000013.1"/>
</dbReference>
<dbReference type="Proteomes" id="UP001365846">
    <property type="component" value="Unassembled WGS sequence"/>
</dbReference>
<gene>
    <name evidence="1" type="ORF">WKW77_26185</name>
</gene>
<organism evidence="1 2">
    <name type="scientific">Variovorax ureilyticus</name>
    <dbReference type="NCBI Taxonomy" id="1836198"/>
    <lineage>
        <taxon>Bacteria</taxon>
        <taxon>Pseudomonadati</taxon>
        <taxon>Pseudomonadota</taxon>
        <taxon>Betaproteobacteria</taxon>
        <taxon>Burkholderiales</taxon>
        <taxon>Comamonadaceae</taxon>
        <taxon>Variovorax</taxon>
    </lineage>
</organism>
<reference evidence="1 2" key="1">
    <citation type="submission" date="2024-03" db="EMBL/GenBank/DDBJ databases">
        <title>Novel species of the genus Variovorax.</title>
        <authorList>
            <person name="Liu Q."/>
            <person name="Xin Y.-H."/>
        </authorList>
    </citation>
    <scope>NUCLEOTIDE SEQUENCE [LARGE SCALE GENOMIC DNA]</scope>
    <source>
        <strain evidence="1 2">KACC 18899</strain>
    </source>
</reference>
<name>A0ABU8VLQ0_9BURK</name>
<comment type="caution">
    <text evidence="1">The sequence shown here is derived from an EMBL/GenBank/DDBJ whole genome shotgun (WGS) entry which is preliminary data.</text>
</comment>
<protein>
    <submittedName>
        <fullName evidence="1">Uncharacterized protein</fullName>
    </submittedName>
</protein>
<proteinExistence type="predicted"/>
<evidence type="ECO:0000313" key="1">
    <source>
        <dbReference type="EMBL" id="MEJ8814593.1"/>
    </source>
</evidence>
<dbReference type="EMBL" id="JBBKZU010000013">
    <property type="protein sequence ID" value="MEJ8814593.1"/>
    <property type="molecule type" value="Genomic_DNA"/>
</dbReference>
<evidence type="ECO:0000313" key="2">
    <source>
        <dbReference type="Proteomes" id="UP001365846"/>
    </source>
</evidence>
<keyword evidence="2" id="KW-1185">Reference proteome</keyword>
<accession>A0ABU8VLQ0</accession>